<dbReference type="SUPFAM" id="SSF49785">
    <property type="entry name" value="Galactose-binding domain-like"/>
    <property type="match status" value="2"/>
</dbReference>
<dbReference type="Pfam" id="PF22666">
    <property type="entry name" value="Glyco_hydro_2_N2"/>
    <property type="match status" value="2"/>
</dbReference>
<name>A0ABP9RVR3_9ACTN</name>
<dbReference type="EMBL" id="BAABJQ010000009">
    <property type="protein sequence ID" value="GAA5187438.1"/>
    <property type="molecule type" value="Genomic_DNA"/>
</dbReference>
<protein>
    <recommendedName>
        <fullName evidence="3">beta-mannosidase</fullName>
        <ecNumber evidence="3">3.2.1.25</ecNumber>
    </recommendedName>
</protein>
<evidence type="ECO:0000256" key="1">
    <source>
        <dbReference type="ARBA" id="ARBA00000829"/>
    </source>
</evidence>
<evidence type="ECO:0000259" key="7">
    <source>
        <dbReference type="Pfam" id="PF22666"/>
    </source>
</evidence>
<evidence type="ECO:0000313" key="9">
    <source>
        <dbReference type="Proteomes" id="UP001501570"/>
    </source>
</evidence>
<keyword evidence="5" id="KW-0326">Glycosidase</keyword>
<dbReference type="RefSeq" id="WP_345630939.1">
    <property type="nucleotide sequence ID" value="NZ_BAABJQ010000009.1"/>
</dbReference>
<feature type="domain" description="Beta-mannosidase-like galactose-binding" evidence="7">
    <location>
        <begin position="5"/>
        <end position="109"/>
    </location>
</feature>
<sequence>MDTGWTLRAPDGNEYPATVPGCVHTDLMAAGAIEDPHLGDNEARTQWIGWADWRYRTRFVAEHAPGDQVDLVFHGLDTVAAVSLNGTPLGRTENMHRGYRFPIAALLAPPDDEAGDETAADETAADEAAPAEAAGVDAAAFEEAAGPAVNELVVEFASAERFAEARSAETGGPRPNPFGRTYPAIRKMACNFGWDWGPDLVTAGIWRPVEVHRWRIARLDEVRPVMRHDEDGWTVEVTVDLVYAGDPASVTVTARVAGAQASVQTAGRTAVLRLAVDSPDLWWPTGYGEQPLYWLRVDVRRDGEVLDEWRRRVGFRTVELDTSPDEIGSAFVLRVNGRPVFARGVNWIPDDTFVTRVGPARYRERLGQALAANVNLVRVWGGGLYESDAFYDVCDELGLLVWQDFPFACAAYAEDERLAAEVEAEARENIVRLCPHPSLILWNGNNENIWGWFDWDWQASLAGRTWGERYYLELLPRLVARLDPSRPYWPGSPYSGSMDIHPNDDRHGVSHVWDVWNEKDYLAYRQRTPRFVAEFGYEGPPTWSTYRRGIGDTGGMHQKALDGNAKLERGLTEHFGKAGDFDDWLFLTQLIQARAIQVGVTHFRSAQPRCMGTIWWQLNDCWPGPSWAVVDGDGRRKPAWYALRDAYRPRSLSIQPADSGLKLVLVNDTDLPWTGTATVSRYDFDGTVRASRELVVDCAPRGVRRVPLDNVVTDPERPDRELLRATLAEATVPGPAPAPGSISGPAPILGPGSVSGLAPADWFYLPDRELSYPPAEFEVEGRPVPDGWEVDVHAATLLRDVCLFPDRLDSSSTVDHMLVTLLPGEHARFRVRSTTPLPGADLGRSPVLRCANDAQR</sequence>
<feature type="domain" description="Glycoside hydrolase family 2 immunoglobulin-like beta-sandwich" evidence="6">
    <location>
        <begin position="222"/>
        <end position="316"/>
    </location>
</feature>
<comment type="similarity">
    <text evidence="2">Belongs to the glycosyl hydrolase 2 family.</text>
</comment>
<feature type="domain" description="Beta-mannosidase-like galactose-binding" evidence="7">
    <location>
        <begin position="148"/>
        <end position="207"/>
    </location>
</feature>
<accession>A0ABP9RVR3</accession>
<evidence type="ECO:0000259" key="6">
    <source>
        <dbReference type="Pfam" id="PF00703"/>
    </source>
</evidence>
<evidence type="ECO:0000256" key="4">
    <source>
        <dbReference type="ARBA" id="ARBA00022801"/>
    </source>
</evidence>
<dbReference type="EC" id="3.2.1.25" evidence="3"/>
<dbReference type="SUPFAM" id="SSF51445">
    <property type="entry name" value="(Trans)glycosidases"/>
    <property type="match status" value="1"/>
</dbReference>
<dbReference type="Gene3D" id="3.20.20.80">
    <property type="entry name" value="Glycosidases"/>
    <property type="match status" value="1"/>
</dbReference>
<dbReference type="InterPro" id="IPR017853">
    <property type="entry name" value="GH"/>
</dbReference>
<dbReference type="InterPro" id="IPR008979">
    <property type="entry name" value="Galactose-bd-like_sf"/>
</dbReference>
<evidence type="ECO:0000256" key="3">
    <source>
        <dbReference type="ARBA" id="ARBA00012754"/>
    </source>
</evidence>
<dbReference type="Pfam" id="PF00703">
    <property type="entry name" value="Glyco_hydro_2"/>
    <property type="match status" value="1"/>
</dbReference>
<dbReference type="PANTHER" id="PTHR43730:SF1">
    <property type="entry name" value="BETA-MANNOSIDASE"/>
    <property type="match status" value="1"/>
</dbReference>
<dbReference type="Proteomes" id="UP001501570">
    <property type="component" value="Unassembled WGS sequence"/>
</dbReference>
<comment type="catalytic activity">
    <reaction evidence="1">
        <text>Hydrolysis of terminal, non-reducing beta-D-mannose residues in beta-D-mannosides.</text>
        <dbReference type="EC" id="3.2.1.25"/>
    </reaction>
</comment>
<dbReference type="InterPro" id="IPR006102">
    <property type="entry name" value="Ig-like_GH2"/>
</dbReference>
<keyword evidence="4 8" id="KW-0378">Hydrolase</keyword>
<gene>
    <name evidence="8" type="ORF">GCM10023322_35810</name>
</gene>
<keyword evidence="9" id="KW-1185">Reference proteome</keyword>
<proteinExistence type="inferred from homology"/>
<evidence type="ECO:0000256" key="5">
    <source>
        <dbReference type="ARBA" id="ARBA00023295"/>
    </source>
</evidence>
<dbReference type="SUPFAM" id="SSF49303">
    <property type="entry name" value="beta-Galactosidase/glucuronidase domain"/>
    <property type="match status" value="1"/>
</dbReference>
<evidence type="ECO:0000313" key="8">
    <source>
        <dbReference type="EMBL" id="GAA5187438.1"/>
    </source>
</evidence>
<comment type="caution">
    <text evidence="8">The sequence shown here is derived from an EMBL/GenBank/DDBJ whole genome shotgun (WGS) entry which is preliminary data.</text>
</comment>
<dbReference type="InterPro" id="IPR050887">
    <property type="entry name" value="Beta-mannosidase_GH2"/>
</dbReference>
<dbReference type="Gene3D" id="2.60.120.260">
    <property type="entry name" value="Galactose-binding domain-like"/>
    <property type="match status" value="1"/>
</dbReference>
<dbReference type="InterPro" id="IPR054593">
    <property type="entry name" value="Beta-mannosidase-like_N2"/>
</dbReference>
<organism evidence="8 9">
    <name type="scientific">Rugosimonospora acidiphila</name>
    <dbReference type="NCBI Taxonomy" id="556531"/>
    <lineage>
        <taxon>Bacteria</taxon>
        <taxon>Bacillati</taxon>
        <taxon>Actinomycetota</taxon>
        <taxon>Actinomycetes</taxon>
        <taxon>Micromonosporales</taxon>
        <taxon>Micromonosporaceae</taxon>
        <taxon>Rugosimonospora</taxon>
    </lineage>
</organism>
<dbReference type="Gene3D" id="2.60.40.10">
    <property type="entry name" value="Immunoglobulins"/>
    <property type="match status" value="1"/>
</dbReference>
<evidence type="ECO:0000256" key="2">
    <source>
        <dbReference type="ARBA" id="ARBA00007401"/>
    </source>
</evidence>
<reference evidence="9" key="1">
    <citation type="journal article" date="2019" name="Int. J. Syst. Evol. Microbiol.">
        <title>The Global Catalogue of Microorganisms (GCM) 10K type strain sequencing project: providing services to taxonomists for standard genome sequencing and annotation.</title>
        <authorList>
            <consortium name="The Broad Institute Genomics Platform"/>
            <consortium name="The Broad Institute Genome Sequencing Center for Infectious Disease"/>
            <person name="Wu L."/>
            <person name="Ma J."/>
        </authorList>
    </citation>
    <scope>NUCLEOTIDE SEQUENCE [LARGE SCALE GENOMIC DNA]</scope>
    <source>
        <strain evidence="9">JCM 18304</strain>
    </source>
</reference>
<dbReference type="PANTHER" id="PTHR43730">
    <property type="entry name" value="BETA-MANNOSIDASE"/>
    <property type="match status" value="1"/>
</dbReference>
<dbReference type="GO" id="GO:0016787">
    <property type="term" value="F:hydrolase activity"/>
    <property type="evidence" value="ECO:0007669"/>
    <property type="project" value="UniProtKB-KW"/>
</dbReference>
<dbReference type="InterPro" id="IPR013783">
    <property type="entry name" value="Ig-like_fold"/>
</dbReference>
<dbReference type="InterPro" id="IPR036156">
    <property type="entry name" value="Beta-gal/glucu_dom_sf"/>
</dbReference>